<dbReference type="InterPro" id="IPR044034">
    <property type="entry name" value="NAC-like_UBA"/>
</dbReference>
<evidence type="ECO:0000313" key="4">
    <source>
        <dbReference type="Proteomes" id="UP000677305"/>
    </source>
</evidence>
<sequence>MVIRDNDIEYILKKMNISYADAEKALIKSKGDLNKALKYLNKKKNSFCRRTSSKIKDIILDIFKYKLIITRKNETLINLPVALVLFVLFFLRMRYIYLTLVDFLFVLLIIILTDCKVVIQKKNEYSQADNLIKPTNTPKETDDIISTLEVTEDDDYNEVNIEN</sequence>
<keyword evidence="4" id="KW-1185">Reference proteome</keyword>
<feature type="transmembrane region" description="Helical" evidence="1">
    <location>
        <begin position="75"/>
        <end position="91"/>
    </location>
</feature>
<dbReference type="SUPFAM" id="SSF46934">
    <property type="entry name" value="UBA-like"/>
    <property type="match status" value="1"/>
</dbReference>
<keyword evidence="1" id="KW-1133">Transmembrane helix</keyword>
<evidence type="ECO:0000256" key="1">
    <source>
        <dbReference type="SAM" id="Phobius"/>
    </source>
</evidence>
<evidence type="ECO:0000259" key="2">
    <source>
        <dbReference type="Pfam" id="PF19026"/>
    </source>
</evidence>
<dbReference type="Proteomes" id="UP000677305">
    <property type="component" value="Chromosome"/>
</dbReference>
<dbReference type="InterPro" id="IPR009060">
    <property type="entry name" value="UBA-like_sf"/>
</dbReference>
<accession>A0A8J8SAE7</accession>
<dbReference type="EMBL" id="CP058561">
    <property type="protein sequence ID" value="QUH27519.1"/>
    <property type="molecule type" value="Genomic_DNA"/>
</dbReference>
<keyword evidence="1" id="KW-0812">Transmembrane</keyword>
<feature type="transmembrane region" description="Helical" evidence="1">
    <location>
        <begin position="97"/>
        <end position="119"/>
    </location>
</feature>
<keyword evidence="1" id="KW-0472">Membrane</keyword>
<dbReference type="KEGG" id="vgu:HYG85_00720"/>
<feature type="domain" description="Nascent polypeptide-associated complex subunit alpha-like UBA" evidence="2">
    <location>
        <begin position="3"/>
        <end position="40"/>
    </location>
</feature>
<evidence type="ECO:0000313" key="3">
    <source>
        <dbReference type="EMBL" id="QUH27519.1"/>
    </source>
</evidence>
<organism evidence="3 4">
    <name type="scientific">Vallitalea guaymasensis</name>
    <dbReference type="NCBI Taxonomy" id="1185412"/>
    <lineage>
        <taxon>Bacteria</taxon>
        <taxon>Bacillati</taxon>
        <taxon>Bacillota</taxon>
        <taxon>Clostridia</taxon>
        <taxon>Lachnospirales</taxon>
        <taxon>Vallitaleaceae</taxon>
        <taxon>Vallitalea</taxon>
    </lineage>
</organism>
<proteinExistence type="predicted"/>
<protein>
    <recommendedName>
        <fullName evidence="2">Nascent polypeptide-associated complex subunit alpha-like UBA domain-containing protein</fullName>
    </recommendedName>
</protein>
<gene>
    <name evidence="3" type="ORF">HYG85_00720</name>
</gene>
<dbReference type="Gene3D" id="1.10.8.10">
    <property type="entry name" value="DNA helicase RuvA subunit, C-terminal domain"/>
    <property type="match status" value="1"/>
</dbReference>
<dbReference type="Pfam" id="PF19026">
    <property type="entry name" value="UBA_HYPK"/>
    <property type="match status" value="1"/>
</dbReference>
<dbReference type="RefSeq" id="WP_212691878.1">
    <property type="nucleotide sequence ID" value="NZ_CP058561.1"/>
</dbReference>
<name>A0A8J8SAE7_9FIRM</name>
<dbReference type="AlphaFoldDB" id="A0A8J8SAE7"/>
<reference evidence="3 4" key="1">
    <citation type="submission" date="2020-07" db="EMBL/GenBank/DDBJ databases">
        <title>Vallitalea guaymasensis genome.</title>
        <authorList>
            <person name="Postec A."/>
        </authorList>
    </citation>
    <scope>NUCLEOTIDE SEQUENCE [LARGE SCALE GENOMIC DNA]</scope>
    <source>
        <strain evidence="3 4">Ra1766G1</strain>
    </source>
</reference>